<sequence>MSSAPQRVFAARLAGTRVFDPLGDAVGTLRDVVILPQAHGAARAVGFVVEVPGKRRVFLPTTRVTAVSPGQVISSGLLNMRRFEKRSGESLAIGDLLERRVQLVDGSGEATVEDVGLEQNRHRDWVLDRLHLRRRKGGSLSRLVSRGETLTVPWRAVSGLFGTQAEQSAALLLASYQDLKPADLGEIMQELEPKRRIELAEELSDERLADVLEELPEDTRVEVVTALDARRAADVLDAMDPDDAADLVQELPDPVAQELLDLMEPEEAEDVRRLLAYDEYTAGGMMTTEPLIVAPETPVAHCLAMISRQELPTALASTVHVCRSPLETPTGKLLGIVHFQHLLRERPDRPVGEILDADRHTVPAGAPLSEVTREMATYNLVSLPVLDEEGRLLGAVTVDDVLDHVLPEDWREQDEPVPTTTGQIDLSEIARGLPRHGKEA</sequence>
<dbReference type="InterPro" id="IPR006669">
    <property type="entry name" value="MgtE_transporter"/>
</dbReference>
<dbReference type="SMART" id="SM00924">
    <property type="entry name" value="MgtE_N"/>
    <property type="match status" value="1"/>
</dbReference>
<dbReference type="Gene3D" id="1.25.60.10">
    <property type="entry name" value="MgtE N-terminal domain-like"/>
    <property type="match status" value="1"/>
</dbReference>
<protein>
    <submittedName>
        <fullName evidence="3">Magnesium transporter MgtE N-terminal domain-containing protein</fullName>
    </submittedName>
</protein>
<dbReference type="InterPro" id="IPR000644">
    <property type="entry name" value="CBS_dom"/>
</dbReference>
<proteinExistence type="predicted"/>
<evidence type="ECO:0000313" key="3">
    <source>
        <dbReference type="EMBL" id="MFC0675756.1"/>
    </source>
</evidence>
<dbReference type="PANTHER" id="PTHR43773:SF1">
    <property type="entry name" value="MAGNESIUM TRANSPORTER MGTE"/>
    <property type="match status" value="1"/>
</dbReference>
<evidence type="ECO:0000256" key="1">
    <source>
        <dbReference type="PROSITE-ProRule" id="PRU00703"/>
    </source>
</evidence>
<dbReference type="Proteomes" id="UP001589793">
    <property type="component" value="Unassembled WGS sequence"/>
</dbReference>
<organism evidence="3 4">
    <name type="scientific">Brachybacterium hainanense</name>
    <dbReference type="NCBI Taxonomy" id="1541174"/>
    <lineage>
        <taxon>Bacteria</taxon>
        <taxon>Bacillati</taxon>
        <taxon>Actinomycetota</taxon>
        <taxon>Actinomycetes</taxon>
        <taxon>Micrococcales</taxon>
        <taxon>Dermabacteraceae</taxon>
        <taxon>Brachybacterium</taxon>
    </lineage>
</organism>
<dbReference type="SUPFAM" id="SSF54631">
    <property type="entry name" value="CBS-domain pair"/>
    <property type="match status" value="1"/>
</dbReference>
<dbReference type="InterPro" id="IPR058838">
    <property type="entry name" value="SH3_actinomycetes"/>
</dbReference>
<dbReference type="PROSITE" id="PS51371">
    <property type="entry name" value="CBS"/>
    <property type="match status" value="2"/>
</dbReference>
<name>A0ABV6RFH4_9MICO</name>
<gene>
    <name evidence="3" type="ORF">ACFFF6_17540</name>
</gene>
<dbReference type="InterPro" id="IPR038076">
    <property type="entry name" value="MgtE_N_sf"/>
</dbReference>
<dbReference type="CDD" id="cd04606">
    <property type="entry name" value="CBS_pair_Mg_transporter"/>
    <property type="match status" value="1"/>
</dbReference>
<dbReference type="PANTHER" id="PTHR43773">
    <property type="entry name" value="MAGNESIUM TRANSPORTER MGTE"/>
    <property type="match status" value="1"/>
</dbReference>
<feature type="domain" description="CBS" evidence="2">
    <location>
        <begin position="286"/>
        <end position="354"/>
    </location>
</feature>
<dbReference type="Pfam" id="PF00571">
    <property type="entry name" value="CBS"/>
    <property type="match status" value="2"/>
</dbReference>
<keyword evidence="4" id="KW-1185">Reference proteome</keyword>
<dbReference type="Gene3D" id="3.10.580.10">
    <property type="entry name" value="CBS-domain"/>
    <property type="match status" value="1"/>
</dbReference>
<dbReference type="Pfam" id="PF03448">
    <property type="entry name" value="MgtE_N"/>
    <property type="match status" value="1"/>
</dbReference>
<accession>A0ABV6RFH4</accession>
<keyword evidence="1" id="KW-0129">CBS domain</keyword>
<reference evidence="3 4" key="1">
    <citation type="submission" date="2024-09" db="EMBL/GenBank/DDBJ databases">
        <authorList>
            <person name="Sun Q."/>
            <person name="Mori K."/>
        </authorList>
    </citation>
    <scope>NUCLEOTIDE SEQUENCE [LARGE SCALE GENOMIC DNA]</scope>
    <source>
        <strain evidence="3 4">CICC 10874</strain>
    </source>
</reference>
<dbReference type="InterPro" id="IPR006668">
    <property type="entry name" value="Mg_transptr_MgtE_intracell_dom"/>
</dbReference>
<dbReference type="EMBL" id="JBHLSV010000029">
    <property type="protein sequence ID" value="MFC0675756.1"/>
    <property type="molecule type" value="Genomic_DNA"/>
</dbReference>
<dbReference type="SMART" id="SM00116">
    <property type="entry name" value="CBS"/>
    <property type="match status" value="1"/>
</dbReference>
<dbReference type="InterPro" id="IPR046342">
    <property type="entry name" value="CBS_dom_sf"/>
</dbReference>
<dbReference type="RefSeq" id="WP_376982789.1">
    <property type="nucleotide sequence ID" value="NZ_JBHLSV010000029.1"/>
</dbReference>
<evidence type="ECO:0000259" key="2">
    <source>
        <dbReference type="PROSITE" id="PS51371"/>
    </source>
</evidence>
<feature type="domain" description="CBS" evidence="2">
    <location>
        <begin position="355"/>
        <end position="415"/>
    </location>
</feature>
<comment type="caution">
    <text evidence="3">The sequence shown here is derived from an EMBL/GenBank/DDBJ whole genome shotgun (WGS) entry which is preliminary data.</text>
</comment>
<evidence type="ECO:0000313" key="4">
    <source>
        <dbReference type="Proteomes" id="UP001589793"/>
    </source>
</evidence>
<dbReference type="SUPFAM" id="SSF158791">
    <property type="entry name" value="MgtE N-terminal domain-like"/>
    <property type="match status" value="1"/>
</dbReference>
<dbReference type="Pfam" id="PF26205">
    <property type="entry name" value="SH3_actinomycetes"/>
    <property type="match status" value="1"/>
</dbReference>